<dbReference type="InterPro" id="IPR012340">
    <property type="entry name" value="NA-bd_OB-fold"/>
</dbReference>
<dbReference type="Gene3D" id="2.40.50.140">
    <property type="entry name" value="Nucleic acid-binding proteins"/>
    <property type="match status" value="1"/>
</dbReference>
<evidence type="ECO:0000259" key="7">
    <source>
        <dbReference type="Pfam" id="PF08784"/>
    </source>
</evidence>
<protein>
    <recommendedName>
        <fullName evidence="7">Replication protein A C-terminal domain-containing protein</fullName>
    </recommendedName>
</protein>
<dbReference type="InterPro" id="IPR014892">
    <property type="entry name" value="RPA_C"/>
</dbReference>
<dbReference type="InterPro" id="IPR036388">
    <property type="entry name" value="WH-like_DNA-bd_sf"/>
</dbReference>
<keyword evidence="5" id="KW-0539">Nucleus</keyword>
<gene>
    <name evidence="8" type="ORF">B0T18DRAFT_401930</name>
</gene>
<dbReference type="GO" id="GO:0006260">
    <property type="term" value="P:DNA replication"/>
    <property type="evidence" value="ECO:0007669"/>
    <property type="project" value="UniProtKB-KW"/>
</dbReference>
<dbReference type="PIRSF" id="PIRSF036949">
    <property type="entry name" value="RPA32"/>
    <property type="match status" value="1"/>
</dbReference>
<dbReference type="GO" id="GO:0000781">
    <property type="term" value="C:chromosome, telomeric region"/>
    <property type="evidence" value="ECO:0007669"/>
    <property type="project" value="TreeGrafter"/>
</dbReference>
<dbReference type="SUPFAM" id="SSF50249">
    <property type="entry name" value="Nucleic acid-binding proteins"/>
    <property type="match status" value="1"/>
</dbReference>
<dbReference type="PANTHER" id="PTHR13989:SF16">
    <property type="entry name" value="REPLICATION PROTEIN A2"/>
    <property type="match status" value="1"/>
</dbReference>
<dbReference type="GO" id="GO:0035861">
    <property type="term" value="C:site of double-strand break"/>
    <property type="evidence" value="ECO:0007669"/>
    <property type="project" value="TreeGrafter"/>
</dbReference>
<evidence type="ECO:0000256" key="6">
    <source>
        <dbReference type="SAM" id="MobiDB-lite"/>
    </source>
</evidence>
<keyword evidence="9" id="KW-1185">Reference proteome</keyword>
<organism evidence="8 9">
    <name type="scientific">Schizothecium vesticola</name>
    <dbReference type="NCBI Taxonomy" id="314040"/>
    <lineage>
        <taxon>Eukaryota</taxon>
        <taxon>Fungi</taxon>
        <taxon>Dikarya</taxon>
        <taxon>Ascomycota</taxon>
        <taxon>Pezizomycotina</taxon>
        <taxon>Sordariomycetes</taxon>
        <taxon>Sordariomycetidae</taxon>
        <taxon>Sordariales</taxon>
        <taxon>Schizotheciaceae</taxon>
        <taxon>Schizothecium</taxon>
    </lineage>
</organism>
<evidence type="ECO:0000256" key="1">
    <source>
        <dbReference type="ARBA" id="ARBA00004123"/>
    </source>
</evidence>
<evidence type="ECO:0000313" key="9">
    <source>
        <dbReference type="Proteomes" id="UP001172155"/>
    </source>
</evidence>
<dbReference type="GO" id="GO:0000724">
    <property type="term" value="P:double-strand break repair via homologous recombination"/>
    <property type="evidence" value="ECO:0007669"/>
    <property type="project" value="TreeGrafter"/>
</dbReference>
<evidence type="ECO:0000256" key="3">
    <source>
        <dbReference type="ARBA" id="ARBA00022705"/>
    </source>
</evidence>
<feature type="compositionally biased region" description="Gly residues" evidence="6">
    <location>
        <begin position="7"/>
        <end position="36"/>
    </location>
</feature>
<evidence type="ECO:0000256" key="5">
    <source>
        <dbReference type="ARBA" id="ARBA00023242"/>
    </source>
</evidence>
<evidence type="ECO:0000256" key="4">
    <source>
        <dbReference type="ARBA" id="ARBA00023125"/>
    </source>
</evidence>
<dbReference type="GO" id="GO:0006289">
    <property type="term" value="P:nucleotide-excision repair"/>
    <property type="evidence" value="ECO:0007669"/>
    <property type="project" value="TreeGrafter"/>
</dbReference>
<dbReference type="InterPro" id="IPR036390">
    <property type="entry name" value="WH_DNA-bd_sf"/>
</dbReference>
<accession>A0AA40F547</accession>
<evidence type="ECO:0000256" key="2">
    <source>
        <dbReference type="ARBA" id="ARBA00007815"/>
    </source>
</evidence>
<comment type="subcellular location">
    <subcellularLocation>
        <location evidence="1">Nucleus</location>
    </subcellularLocation>
</comment>
<dbReference type="EMBL" id="JAUKUD010000002">
    <property type="protein sequence ID" value="KAK0751166.1"/>
    <property type="molecule type" value="Genomic_DNA"/>
</dbReference>
<comment type="caution">
    <text evidence="8">The sequence shown here is derived from an EMBL/GenBank/DDBJ whole genome shotgun (WGS) entry which is preliminary data.</text>
</comment>
<feature type="region of interest" description="Disordered" evidence="6">
    <location>
        <begin position="1"/>
        <end position="41"/>
    </location>
</feature>
<evidence type="ECO:0000313" key="8">
    <source>
        <dbReference type="EMBL" id="KAK0751166.1"/>
    </source>
</evidence>
<feature type="domain" description="Replication protein A C-terminal" evidence="7">
    <location>
        <begin position="165"/>
        <end position="268"/>
    </location>
</feature>
<comment type="similarity">
    <text evidence="2">Belongs to the replication factor A protein 2 family.</text>
</comment>
<dbReference type="Pfam" id="PF08784">
    <property type="entry name" value="RPA_C"/>
    <property type="match status" value="1"/>
</dbReference>
<dbReference type="GO" id="GO:0005662">
    <property type="term" value="C:DNA replication factor A complex"/>
    <property type="evidence" value="ECO:0007669"/>
    <property type="project" value="TreeGrafter"/>
</dbReference>
<dbReference type="Gene3D" id="1.10.10.10">
    <property type="entry name" value="Winged helix-like DNA-binding domain superfamily/Winged helix DNA-binding domain"/>
    <property type="match status" value="1"/>
</dbReference>
<dbReference type="InterPro" id="IPR014646">
    <property type="entry name" value="Rfa2/RPA32"/>
</dbReference>
<keyword evidence="4" id="KW-0238">DNA-binding</keyword>
<name>A0AA40F547_9PEZI</name>
<dbReference type="GO" id="GO:0003697">
    <property type="term" value="F:single-stranded DNA binding"/>
    <property type="evidence" value="ECO:0007669"/>
    <property type="project" value="TreeGrafter"/>
</dbReference>
<dbReference type="InterPro" id="IPR040260">
    <property type="entry name" value="RFA2-like"/>
</dbReference>
<dbReference type="PANTHER" id="PTHR13989">
    <property type="entry name" value="REPLICATION PROTEIN A-RELATED"/>
    <property type="match status" value="1"/>
</dbReference>
<dbReference type="CDD" id="cd04478">
    <property type="entry name" value="RPA2_DBD_D"/>
    <property type="match status" value="1"/>
</dbReference>
<proteinExistence type="inferred from homology"/>
<reference evidence="8" key="1">
    <citation type="submission" date="2023-06" db="EMBL/GenBank/DDBJ databases">
        <title>Genome-scale phylogeny and comparative genomics of the fungal order Sordariales.</title>
        <authorList>
            <consortium name="Lawrence Berkeley National Laboratory"/>
            <person name="Hensen N."/>
            <person name="Bonometti L."/>
            <person name="Westerberg I."/>
            <person name="Brannstrom I.O."/>
            <person name="Guillou S."/>
            <person name="Cros-Aarteil S."/>
            <person name="Calhoun S."/>
            <person name="Haridas S."/>
            <person name="Kuo A."/>
            <person name="Mondo S."/>
            <person name="Pangilinan J."/>
            <person name="Riley R."/>
            <person name="LaButti K."/>
            <person name="Andreopoulos B."/>
            <person name="Lipzen A."/>
            <person name="Chen C."/>
            <person name="Yanf M."/>
            <person name="Daum C."/>
            <person name="Ng V."/>
            <person name="Clum A."/>
            <person name="Steindorff A."/>
            <person name="Ohm R."/>
            <person name="Martin F."/>
            <person name="Silar P."/>
            <person name="Natvig D."/>
            <person name="Lalanne C."/>
            <person name="Gautier V."/>
            <person name="Ament-velasquez S.L."/>
            <person name="Kruys A."/>
            <person name="Hutchinson M.I."/>
            <person name="Powell A.J."/>
            <person name="Barry K."/>
            <person name="Miller A.N."/>
            <person name="Grigoriev I.V."/>
            <person name="Debuchy R."/>
            <person name="Gladieux P."/>
            <person name="Thoren M.H."/>
            <person name="Johannesson H."/>
        </authorList>
    </citation>
    <scope>NUCLEOTIDE SEQUENCE</scope>
    <source>
        <strain evidence="8">SMH3187-1</strain>
    </source>
</reference>
<dbReference type="SUPFAM" id="SSF46785">
    <property type="entry name" value="Winged helix' DNA-binding domain"/>
    <property type="match status" value="1"/>
</dbReference>
<sequence length="275" mass="28516">MAYGGYNNEGGGGGGGGGGFNVGGSQQGSSQAGGGSKYNDDTLRPVTIKQLLECKEPYPGADLMLDGQSITQITLVGQVRSVQPQTTNITYRIDDGTGLTDVKKWVDAEKADTEGANTFAPDTYVRVFGRLSSFNGKRHVGAHFIRAVEDFNEVNYHLLEATYVHLYLTKGPPTTGDGAAAGGGAGGAGDSMFVDNGAGGAGGVPARVLSCSKGAQNMFSFLHNSPGGNEGLNLAQISNGTGMTTREIINASDELLGQGAIYTTIDDETWAVLDY</sequence>
<dbReference type="Proteomes" id="UP001172155">
    <property type="component" value="Unassembled WGS sequence"/>
</dbReference>
<keyword evidence="3" id="KW-0235">DNA replication</keyword>
<dbReference type="AlphaFoldDB" id="A0AA40F547"/>